<proteinExistence type="predicted"/>
<keyword evidence="1" id="KW-0645">Protease</keyword>
<dbReference type="PANTHER" id="PTHR43343:SF3">
    <property type="entry name" value="PROTEASE DO-LIKE 8, CHLOROPLASTIC"/>
    <property type="match status" value="1"/>
</dbReference>
<protein>
    <recommendedName>
        <fullName evidence="7">Trypsin-like serine protease</fullName>
    </recommendedName>
</protein>
<reference evidence="5" key="2">
    <citation type="submission" date="2020-09" db="EMBL/GenBank/DDBJ databases">
        <authorList>
            <person name="Sun Q."/>
            <person name="Zhou Y."/>
        </authorList>
    </citation>
    <scope>NUCLEOTIDE SEQUENCE</scope>
    <source>
        <strain evidence="5">CGMCC 1.12408</strain>
    </source>
</reference>
<keyword evidence="6" id="KW-1185">Reference proteome</keyword>
<dbReference type="EMBL" id="BMEY01000003">
    <property type="protein sequence ID" value="GGA66108.1"/>
    <property type="molecule type" value="Genomic_DNA"/>
</dbReference>
<dbReference type="AlphaFoldDB" id="A0A916W4V2"/>
<dbReference type="SUPFAM" id="SSF50494">
    <property type="entry name" value="Trypsin-like serine proteases"/>
    <property type="match status" value="1"/>
</dbReference>
<name>A0A916W4V2_9BACI</name>
<reference evidence="5" key="1">
    <citation type="journal article" date="2014" name="Int. J. Syst. Evol. Microbiol.">
        <title>Complete genome sequence of Corynebacterium casei LMG S-19264T (=DSM 44701T), isolated from a smear-ripened cheese.</title>
        <authorList>
            <consortium name="US DOE Joint Genome Institute (JGI-PGF)"/>
            <person name="Walter F."/>
            <person name="Albersmeier A."/>
            <person name="Kalinowski J."/>
            <person name="Ruckert C."/>
        </authorList>
    </citation>
    <scope>NUCLEOTIDE SEQUENCE</scope>
    <source>
        <strain evidence="5">CGMCC 1.12408</strain>
    </source>
</reference>
<keyword evidence="2" id="KW-0378">Hydrolase</keyword>
<dbReference type="InterPro" id="IPR051201">
    <property type="entry name" value="Chloro_Bact_Ser_Proteases"/>
</dbReference>
<dbReference type="PANTHER" id="PTHR43343">
    <property type="entry name" value="PEPTIDASE S12"/>
    <property type="match status" value="1"/>
</dbReference>
<gene>
    <name evidence="5" type="ORF">GCM10008025_07400</name>
</gene>
<keyword evidence="4" id="KW-0472">Membrane</keyword>
<evidence type="ECO:0000256" key="3">
    <source>
        <dbReference type="ARBA" id="ARBA00022825"/>
    </source>
</evidence>
<dbReference type="GO" id="GO:0006508">
    <property type="term" value="P:proteolysis"/>
    <property type="evidence" value="ECO:0007669"/>
    <property type="project" value="UniProtKB-KW"/>
</dbReference>
<dbReference type="InterPro" id="IPR001940">
    <property type="entry name" value="Peptidase_S1C"/>
</dbReference>
<evidence type="ECO:0000313" key="5">
    <source>
        <dbReference type="EMBL" id="GGA66108.1"/>
    </source>
</evidence>
<organism evidence="5 6">
    <name type="scientific">Ornithinibacillus halotolerans</name>
    <dbReference type="NCBI Taxonomy" id="1274357"/>
    <lineage>
        <taxon>Bacteria</taxon>
        <taxon>Bacillati</taxon>
        <taxon>Bacillota</taxon>
        <taxon>Bacilli</taxon>
        <taxon>Bacillales</taxon>
        <taxon>Bacillaceae</taxon>
        <taxon>Ornithinibacillus</taxon>
    </lineage>
</organism>
<dbReference type="InterPro" id="IPR009003">
    <property type="entry name" value="Peptidase_S1_PA"/>
</dbReference>
<evidence type="ECO:0000313" key="6">
    <source>
        <dbReference type="Proteomes" id="UP000613512"/>
    </source>
</evidence>
<comment type="caution">
    <text evidence="5">The sequence shown here is derived from an EMBL/GenBank/DDBJ whole genome shotgun (WGS) entry which is preliminary data.</text>
</comment>
<dbReference type="Pfam" id="PF13365">
    <property type="entry name" value="Trypsin_2"/>
    <property type="match status" value="1"/>
</dbReference>
<evidence type="ECO:0008006" key="7">
    <source>
        <dbReference type="Google" id="ProtNLM"/>
    </source>
</evidence>
<accession>A0A916W4V2</accession>
<feature type="transmembrane region" description="Helical" evidence="4">
    <location>
        <begin position="32"/>
        <end position="57"/>
    </location>
</feature>
<evidence type="ECO:0000256" key="4">
    <source>
        <dbReference type="SAM" id="Phobius"/>
    </source>
</evidence>
<dbReference type="Gene3D" id="2.40.10.120">
    <property type="match status" value="1"/>
</dbReference>
<dbReference type="GO" id="GO:0004252">
    <property type="term" value="F:serine-type endopeptidase activity"/>
    <property type="evidence" value="ECO:0007669"/>
    <property type="project" value="InterPro"/>
</dbReference>
<keyword evidence="3" id="KW-0720">Serine protease</keyword>
<dbReference type="RefSeq" id="WP_188383344.1">
    <property type="nucleotide sequence ID" value="NZ_BMEY01000003.1"/>
</dbReference>
<sequence>MYCQSCGKERRPNSNYCAYCGAKQIKKRKLSAFTIVFLTLLLVSSIGLSIFIVSTFYSGLPDSIATNDEVITQHKVKNTPEASKTTTPIVEKQQLEEKHKKDLTEIIAAAQETVYTVFTQSSQGSGFLFDTNGAVVTNAHVVEGETNVFIKTVHGTEYPGTVIGVSNETDIAVIHVPDLVGEEPFALDYSDTTMIGEEIIALGSPLGLENTATMGYITGKNRSFIISPYVYENLYQISAPISPGSSGGPLISKKSEKIIAINSAESIEDAMIGFSIPLYTVHSLIQSWVHEPMDEEEVLAQYYGEYEDSSWDEGYFDGGEYSEEEDYHYYWEYGYEDFWSEFGDALWEYFELEDSYYEDWYEEEESSNGDPFEEDWSNEDTDIITEEGYVDPSTDPNMYYNEETGQWSYYDDVNDLWYYYDDYLETWTYYDEFEGVWYYYDEMADDYLPY</sequence>
<dbReference type="Proteomes" id="UP000613512">
    <property type="component" value="Unassembled WGS sequence"/>
</dbReference>
<evidence type="ECO:0000256" key="2">
    <source>
        <dbReference type="ARBA" id="ARBA00022801"/>
    </source>
</evidence>
<evidence type="ECO:0000256" key="1">
    <source>
        <dbReference type="ARBA" id="ARBA00022670"/>
    </source>
</evidence>
<keyword evidence="4" id="KW-0812">Transmembrane</keyword>
<dbReference type="PRINTS" id="PR00834">
    <property type="entry name" value="PROTEASES2C"/>
</dbReference>
<keyword evidence="4" id="KW-1133">Transmembrane helix</keyword>